<reference evidence="1 2" key="1">
    <citation type="submission" date="2013-08" db="EMBL/GenBank/DDBJ databases">
        <authorList>
            <person name="Weinstock G."/>
            <person name="Sodergren E."/>
            <person name="Wylie T."/>
            <person name="Fulton L."/>
            <person name="Fulton R."/>
            <person name="Fronick C."/>
            <person name="O'Laughlin M."/>
            <person name="Godfrey J."/>
            <person name="Miner T."/>
            <person name="Herter B."/>
            <person name="Appelbaum E."/>
            <person name="Cordes M."/>
            <person name="Lek S."/>
            <person name="Wollam A."/>
            <person name="Pepin K.H."/>
            <person name="Palsikar V.B."/>
            <person name="Mitreva M."/>
            <person name="Wilson R.K."/>
        </authorList>
    </citation>
    <scope>NUCLEOTIDE SEQUENCE [LARGE SCALE GENOMIC DNA]</scope>
    <source>
        <strain evidence="1 2">ATCC 12856</strain>
    </source>
</reference>
<protein>
    <submittedName>
        <fullName evidence="1">Uncharacterized protein</fullName>
    </submittedName>
</protein>
<accession>U1X4H2</accession>
<dbReference type="AlphaFoldDB" id="U1X4H2"/>
<sequence>MNPSSSFSNFPTSNHLTFVITSSEFYIEQQGWIEKSDAYGVRPLCFSMWSVWR</sequence>
<dbReference type="Proteomes" id="UP000016511">
    <property type="component" value="Unassembled WGS sequence"/>
</dbReference>
<name>U1X4H2_ANEAE</name>
<evidence type="ECO:0000313" key="2">
    <source>
        <dbReference type="Proteomes" id="UP000016511"/>
    </source>
</evidence>
<evidence type="ECO:0000313" key="1">
    <source>
        <dbReference type="EMBL" id="ERI09865.1"/>
    </source>
</evidence>
<gene>
    <name evidence="1" type="ORF">HMPREF0083_02034</name>
</gene>
<dbReference type="EMBL" id="AWSJ01000132">
    <property type="protein sequence ID" value="ERI09865.1"/>
    <property type="molecule type" value="Genomic_DNA"/>
</dbReference>
<dbReference type="HOGENOM" id="CLU_3058000_0_0_9"/>
<comment type="caution">
    <text evidence="1">The sequence shown here is derived from an EMBL/GenBank/DDBJ whole genome shotgun (WGS) entry which is preliminary data.</text>
</comment>
<organism evidence="1 2">
    <name type="scientific">Aneurinibacillus aneurinilyticus ATCC 12856</name>
    <dbReference type="NCBI Taxonomy" id="649747"/>
    <lineage>
        <taxon>Bacteria</taxon>
        <taxon>Bacillati</taxon>
        <taxon>Bacillota</taxon>
        <taxon>Bacilli</taxon>
        <taxon>Bacillales</taxon>
        <taxon>Paenibacillaceae</taxon>
        <taxon>Aneurinibacillus group</taxon>
        <taxon>Aneurinibacillus</taxon>
    </lineage>
</organism>
<keyword evidence="2" id="KW-1185">Reference proteome</keyword>
<proteinExistence type="predicted"/>